<proteinExistence type="predicted"/>
<accession>A0A5N0TDN2</accession>
<sequence length="404" mass="44553">MRKFLLIILLLAPGLVVAAESSDDASAQQTLSGIDVLRQADFEPLAGRRVGLVTNHTGIDRNGDSTLQLLADAPGVELVALFSPEHGIEGKLDIPEIDHGEDGTTGLPIYSLYGDTRSPEPWMLEGIDTLVFDIQDIGARFYTYISTMGLAMTSAAEHGKRFVVLDRPNPINGIDVGGPVADADLLSFVAWHPLPTRHGMTVGELAKMFRAELELDLDLQVVELRHWSRADFFDATGQRWVNPSPNMRNLNQALLYPGIGLLETTNLSVGRGTDTPFEIIGAPWLDGDALARDLNRLRIPGVAFISVTFTPDASKFEGERCGGINILITDRAAFDPVRTGFQVALQLRHDYPDTWDIEPYTRLLANKAVLEALREGKDIDALVDTYQAELDTFRERRAAFLRYD</sequence>
<dbReference type="RefSeq" id="WP_150863523.1">
    <property type="nucleotide sequence ID" value="NZ_VYXP01000003.1"/>
</dbReference>
<evidence type="ECO:0000313" key="5">
    <source>
        <dbReference type="Proteomes" id="UP000325372"/>
    </source>
</evidence>
<dbReference type="InterPro" id="IPR048503">
    <property type="entry name" value="NamZ_C"/>
</dbReference>
<feature type="signal peptide" evidence="1">
    <location>
        <begin position="1"/>
        <end position="18"/>
    </location>
</feature>
<dbReference type="Gene3D" id="3.90.1150.140">
    <property type="match status" value="1"/>
</dbReference>
<dbReference type="Gene3D" id="3.40.50.12170">
    <property type="entry name" value="Uncharacterised protein PF07075, DUF1343"/>
    <property type="match status" value="1"/>
</dbReference>
<reference evidence="4 5" key="1">
    <citation type="submission" date="2019-09" db="EMBL/GenBank/DDBJ databases">
        <title>Wenzhouxiangella sp. Genome sequencing and assembly.</title>
        <authorList>
            <person name="Zhang R."/>
        </authorList>
    </citation>
    <scope>NUCLEOTIDE SEQUENCE [LARGE SCALE GENOMIC DNA]</scope>
    <source>
        <strain evidence="4 5">W260</strain>
    </source>
</reference>
<feature type="chain" id="PRO_5024272237" evidence="1">
    <location>
        <begin position="19"/>
        <end position="404"/>
    </location>
</feature>
<dbReference type="PANTHER" id="PTHR42915">
    <property type="entry name" value="HYPOTHETICAL 460 KDA PROTEIN IN FEUA-SIGW INTERGENIC REGION [PRECURSOR]"/>
    <property type="match status" value="1"/>
</dbReference>
<comment type="caution">
    <text evidence="4">The sequence shown here is derived from an EMBL/GenBank/DDBJ whole genome shotgun (WGS) entry which is preliminary data.</text>
</comment>
<evidence type="ECO:0000259" key="2">
    <source>
        <dbReference type="Pfam" id="PF07075"/>
    </source>
</evidence>
<organism evidence="4 5">
    <name type="scientific">Marinihelvus fidelis</name>
    <dbReference type="NCBI Taxonomy" id="2613842"/>
    <lineage>
        <taxon>Bacteria</taxon>
        <taxon>Pseudomonadati</taxon>
        <taxon>Pseudomonadota</taxon>
        <taxon>Gammaproteobacteria</taxon>
        <taxon>Chromatiales</taxon>
        <taxon>Wenzhouxiangellaceae</taxon>
        <taxon>Marinihelvus</taxon>
    </lineage>
</organism>
<dbReference type="EMBL" id="VYXP01000003">
    <property type="protein sequence ID" value="KAA9132801.1"/>
    <property type="molecule type" value="Genomic_DNA"/>
</dbReference>
<dbReference type="Pfam" id="PF07075">
    <property type="entry name" value="NamZ_N"/>
    <property type="match status" value="1"/>
</dbReference>
<feature type="domain" description="Peptidoglycan beta-N-acetylmuramidase NamZ N-terminal" evidence="2">
    <location>
        <begin position="50"/>
        <end position="250"/>
    </location>
</feature>
<evidence type="ECO:0000313" key="4">
    <source>
        <dbReference type="EMBL" id="KAA9132801.1"/>
    </source>
</evidence>
<dbReference type="InterPro" id="IPR048502">
    <property type="entry name" value="NamZ_N"/>
</dbReference>
<evidence type="ECO:0000256" key="1">
    <source>
        <dbReference type="SAM" id="SignalP"/>
    </source>
</evidence>
<keyword evidence="5" id="KW-1185">Reference proteome</keyword>
<keyword evidence="1" id="KW-0732">Signal</keyword>
<evidence type="ECO:0000259" key="3">
    <source>
        <dbReference type="Pfam" id="PF20732"/>
    </source>
</evidence>
<dbReference type="GO" id="GO:0033922">
    <property type="term" value="F:peptidoglycan beta-N-acetylmuramidase activity"/>
    <property type="evidence" value="ECO:0007669"/>
    <property type="project" value="InterPro"/>
</dbReference>
<dbReference type="PANTHER" id="PTHR42915:SF1">
    <property type="entry name" value="PEPTIDOGLYCAN BETA-N-ACETYLMURAMIDASE NAMZ"/>
    <property type="match status" value="1"/>
</dbReference>
<protein>
    <submittedName>
        <fullName evidence="4">DUF1343 domain-containing protein</fullName>
    </submittedName>
</protein>
<dbReference type="InterPro" id="IPR008302">
    <property type="entry name" value="NamZ"/>
</dbReference>
<dbReference type="PIRSF" id="PIRSF016719">
    <property type="entry name" value="UCP016719"/>
    <property type="match status" value="1"/>
</dbReference>
<gene>
    <name evidence="4" type="ORF">F3N42_06210</name>
</gene>
<feature type="domain" description="Peptidoglycan beta-N-acetylmuramidase NamZ C-terminal" evidence="3">
    <location>
        <begin position="254"/>
        <end position="403"/>
    </location>
</feature>
<dbReference type="Pfam" id="PF20732">
    <property type="entry name" value="NamZ_C"/>
    <property type="match status" value="1"/>
</dbReference>
<dbReference type="AlphaFoldDB" id="A0A5N0TDN2"/>
<name>A0A5N0TDN2_9GAMM</name>
<dbReference type="Proteomes" id="UP000325372">
    <property type="component" value="Unassembled WGS sequence"/>
</dbReference>